<dbReference type="AlphaFoldDB" id="I7MAV0"/>
<dbReference type="EMBL" id="GG662299">
    <property type="protein sequence ID" value="EAS06197.2"/>
    <property type="molecule type" value="Genomic_DNA"/>
</dbReference>
<dbReference type="KEGG" id="tet:TTHERM_00326790"/>
<evidence type="ECO:0000313" key="3">
    <source>
        <dbReference type="Proteomes" id="UP000009168"/>
    </source>
</evidence>
<dbReference type="GeneID" id="7833151"/>
<dbReference type="InParanoid" id="I7MAV0"/>
<evidence type="ECO:0000256" key="1">
    <source>
        <dbReference type="SAM" id="MobiDB-lite"/>
    </source>
</evidence>
<proteinExistence type="predicted"/>
<name>I7MAV0_TETTS</name>
<dbReference type="Proteomes" id="UP000009168">
    <property type="component" value="Unassembled WGS sequence"/>
</dbReference>
<feature type="compositionally biased region" description="Basic and acidic residues" evidence="1">
    <location>
        <begin position="12"/>
        <end position="23"/>
    </location>
</feature>
<organism evidence="2 3">
    <name type="scientific">Tetrahymena thermophila (strain SB210)</name>
    <dbReference type="NCBI Taxonomy" id="312017"/>
    <lineage>
        <taxon>Eukaryota</taxon>
        <taxon>Sar</taxon>
        <taxon>Alveolata</taxon>
        <taxon>Ciliophora</taxon>
        <taxon>Intramacronucleata</taxon>
        <taxon>Oligohymenophorea</taxon>
        <taxon>Hymenostomatida</taxon>
        <taxon>Tetrahymenina</taxon>
        <taxon>Tetrahymenidae</taxon>
        <taxon>Tetrahymena</taxon>
    </lineage>
</organism>
<reference evidence="3" key="1">
    <citation type="journal article" date="2006" name="PLoS Biol.">
        <title>Macronuclear genome sequence of the ciliate Tetrahymena thermophila, a model eukaryote.</title>
        <authorList>
            <person name="Eisen J.A."/>
            <person name="Coyne R.S."/>
            <person name="Wu M."/>
            <person name="Wu D."/>
            <person name="Thiagarajan M."/>
            <person name="Wortman J.R."/>
            <person name="Badger J.H."/>
            <person name="Ren Q."/>
            <person name="Amedeo P."/>
            <person name="Jones K.M."/>
            <person name="Tallon L.J."/>
            <person name="Delcher A.L."/>
            <person name="Salzberg S.L."/>
            <person name="Silva J.C."/>
            <person name="Haas B.J."/>
            <person name="Majoros W.H."/>
            <person name="Farzad M."/>
            <person name="Carlton J.M."/>
            <person name="Smith R.K. Jr."/>
            <person name="Garg J."/>
            <person name="Pearlman R.E."/>
            <person name="Karrer K.M."/>
            <person name="Sun L."/>
            <person name="Manning G."/>
            <person name="Elde N.C."/>
            <person name="Turkewitz A.P."/>
            <person name="Asai D.J."/>
            <person name="Wilkes D.E."/>
            <person name="Wang Y."/>
            <person name="Cai H."/>
            <person name="Collins K."/>
            <person name="Stewart B.A."/>
            <person name="Lee S.R."/>
            <person name="Wilamowska K."/>
            <person name="Weinberg Z."/>
            <person name="Ruzzo W.L."/>
            <person name="Wloga D."/>
            <person name="Gaertig J."/>
            <person name="Frankel J."/>
            <person name="Tsao C.-C."/>
            <person name="Gorovsky M.A."/>
            <person name="Keeling P.J."/>
            <person name="Waller R.F."/>
            <person name="Patron N.J."/>
            <person name="Cherry J.M."/>
            <person name="Stover N.A."/>
            <person name="Krieger C.J."/>
            <person name="del Toro C."/>
            <person name="Ryder H.F."/>
            <person name="Williamson S.C."/>
            <person name="Barbeau R.A."/>
            <person name="Hamilton E.P."/>
            <person name="Orias E."/>
        </authorList>
    </citation>
    <scope>NUCLEOTIDE SEQUENCE [LARGE SCALE GENOMIC DNA]</scope>
    <source>
        <strain evidence="3">SB210</strain>
    </source>
</reference>
<protein>
    <submittedName>
        <fullName evidence="2">Uncharacterized protein</fullName>
    </submittedName>
</protein>
<sequence>MSRRKVGGVIKKAIEKEEKEPVKKAPKKKPSKAVVQQEQIMLNIENANTTQHIKDLCDQFEPPACKKCPNRNADRICVNAECGHNNYLELICGKCHFQKHSECKEKPELDVEEFFIKLGTFLNETKFNSSFGEQGINTEKLQEAFAQIDLYNQKLDEIELVIKKEILTYKTPEETHNSIANSITKAISEPTFENIQNELENIKSYVLFEDNNFKSNGISEKAKYLRDQVKAISEENKLLRQTINSSFIGGRSIDISDLKIEEGLSQNYRTQKKLKWSYKNGSINIQSQAKSYQQQVHLDFEIDPYKKYTLRWTVNSFNNNYHFVGLFRKDQVKTNYMYSGTSGYIFKRFYNQSPTQDCSEVVKGIDFGQSVQNGSQYEMRFSISDNILQFCTYPDYENVVSKFDYVSFDKDTEYVITFNMYNNMNISIDSLEESYFFPSY</sequence>
<evidence type="ECO:0000313" key="2">
    <source>
        <dbReference type="EMBL" id="EAS06197.2"/>
    </source>
</evidence>
<dbReference type="RefSeq" id="XP_001026442.2">
    <property type="nucleotide sequence ID" value="XM_001026442.2"/>
</dbReference>
<accession>I7MAV0</accession>
<feature type="region of interest" description="Disordered" evidence="1">
    <location>
        <begin position="1"/>
        <end position="31"/>
    </location>
</feature>
<gene>
    <name evidence="2" type="ORF">TTHERM_00326790</name>
</gene>
<keyword evidence="3" id="KW-1185">Reference proteome</keyword>